<dbReference type="KEGG" id="mequ:KFV11_08460"/>
<evidence type="ECO:0000313" key="1">
    <source>
        <dbReference type="EMBL" id="UTH13293.1"/>
    </source>
</evidence>
<accession>A0A9Q9BKJ2</accession>
<dbReference type="EMBL" id="CP073809">
    <property type="protein sequence ID" value="UTH13293.1"/>
    <property type="molecule type" value="Genomic_DNA"/>
</dbReference>
<proteinExistence type="predicted"/>
<organism evidence="1 2">
    <name type="scientific">Macrococcus equipercicus</name>
    <dbReference type="NCBI Taxonomy" id="69967"/>
    <lineage>
        <taxon>Bacteria</taxon>
        <taxon>Bacillati</taxon>
        <taxon>Bacillota</taxon>
        <taxon>Bacilli</taxon>
        <taxon>Bacillales</taxon>
        <taxon>Staphylococcaceae</taxon>
        <taxon>Macrococcus</taxon>
    </lineage>
</organism>
<dbReference type="AlphaFoldDB" id="A0A9Q9BKJ2"/>
<dbReference type="Proteomes" id="UP001057381">
    <property type="component" value="Chromosome"/>
</dbReference>
<sequence>MLKTLDKNIALIAKYFNISPAEIMDGDFHFYMHQYNLSVEDEVETTKTKKTKRVESLFDAF</sequence>
<name>A0A9Q9BKJ2_9STAP</name>
<dbReference type="RefSeq" id="WP_254249710.1">
    <property type="nucleotide sequence ID" value="NZ_CP073809.1"/>
</dbReference>
<evidence type="ECO:0000313" key="2">
    <source>
        <dbReference type="Proteomes" id="UP001057381"/>
    </source>
</evidence>
<reference evidence="1" key="1">
    <citation type="submission" date="2021-04" db="EMBL/GenBank/DDBJ databases">
        <title>Complete Genome Sequences of Macrococcus spp. from dog and cattle.</title>
        <authorList>
            <person name="Schwendener S."/>
            <person name="Perreten V."/>
        </authorList>
    </citation>
    <scope>NUCLEOTIDE SEQUENCE</scope>
    <source>
        <strain evidence="1">Epi0143-OL</strain>
    </source>
</reference>
<gene>
    <name evidence="1" type="ORF">KFV11_08460</name>
</gene>
<protein>
    <submittedName>
        <fullName evidence="1">Uncharacterized protein</fullName>
    </submittedName>
</protein>